<dbReference type="InterPro" id="IPR037185">
    <property type="entry name" value="EmrE-like"/>
</dbReference>
<feature type="transmembrane region" description="Helical" evidence="2">
    <location>
        <begin position="245"/>
        <end position="266"/>
    </location>
</feature>
<name>A0A1N7BPN2_9ACTN</name>
<protein>
    <recommendedName>
        <fullName evidence="5">Magnesium transporter NIPA</fullName>
    </recommendedName>
</protein>
<proteinExistence type="predicted"/>
<feature type="transmembrane region" description="Helical" evidence="2">
    <location>
        <begin position="218"/>
        <end position="239"/>
    </location>
</feature>
<keyword evidence="2" id="KW-1133">Transmembrane helix</keyword>
<feature type="transmembrane region" description="Helical" evidence="2">
    <location>
        <begin position="158"/>
        <end position="179"/>
    </location>
</feature>
<feature type="transmembrane region" description="Helical" evidence="2">
    <location>
        <begin position="134"/>
        <end position="151"/>
    </location>
</feature>
<reference evidence="3 4" key="1">
    <citation type="submission" date="2017-01" db="EMBL/GenBank/DDBJ databases">
        <authorList>
            <person name="Mah S.A."/>
            <person name="Swanson W.J."/>
            <person name="Moy G.W."/>
            <person name="Vacquier V.D."/>
        </authorList>
    </citation>
    <scope>NUCLEOTIDE SEQUENCE [LARGE SCALE GENOMIC DNA]</scope>
    <source>
        <strain evidence="3 4">DSM 45758</strain>
    </source>
</reference>
<dbReference type="RefSeq" id="WP_076471608.1">
    <property type="nucleotide sequence ID" value="NZ_FTNF01000011.1"/>
</dbReference>
<gene>
    <name evidence="3" type="ORF">SAMN05444858_111129</name>
</gene>
<evidence type="ECO:0008006" key="5">
    <source>
        <dbReference type="Google" id="ProtNLM"/>
    </source>
</evidence>
<feature type="region of interest" description="Disordered" evidence="1">
    <location>
        <begin position="269"/>
        <end position="290"/>
    </location>
</feature>
<keyword evidence="2" id="KW-0812">Transmembrane</keyword>
<feature type="transmembrane region" description="Helical" evidence="2">
    <location>
        <begin position="103"/>
        <end position="122"/>
    </location>
</feature>
<feature type="transmembrane region" description="Helical" evidence="2">
    <location>
        <begin position="191"/>
        <end position="211"/>
    </location>
</feature>
<dbReference type="Proteomes" id="UP000186004">
    <property type="component" value="Unassembled WGS sequence"/>
</dbReference>
<sequence length="290" mass="29418">MALGFLLAIIAALCSATAAIVQSIGARRLAATPHVDPRLLLRLVRNGPYAVGLVLDGASSLLTFTALRILPVFAVQAVGAANLGMVAIIAMFVLRLRLTVRDWLAITGVIAGLVLLVLSAMAGPPGTVPGSAGWWLLALVVVLAVVAYLGSPRMCGPAVPGLLAGLSFGSAALGARLLARVASVDDVVTNPASYAVVLAGLTGVLLYATALQRGSVTVASASSIVGQTVAPAVTGWLLLGDRVRPGFTPVAILGFVLAVTGAVALARHAQPHRHTGPDDCGPERSETPGR</sequence>
<dbReference type="PANTHER" id="PTHR40761:SF1">
    <property type="entry name" value="CONSERVED INTEGRAL MEMBRANE ALANINE VALINE AND LEUCINE RICH PROTEIN-RELATED"/>
    <property type="match status" value="1"/>
</dbReference>
<feature type="compositionally biased region" description="Basic and acidic residues" evidence="1">
    <location>
        <begin position="275"/>
        <end position="290"/>
    </location>
</feature>
<dbReference type="OrthoDB" id="3837845at2"/>
<accession>A0A1N7BPN2</accession>
<dbReference type="PANTHER" id="PTHR40761">
    <property type="entry name" value="CONSERVED INTEGRAL MEMBRANE ALANINE VALINE AND LEUCINE RICH PROTEIN-RELATED"/>
    <property type="match status" value="1"/>
</dbReference>
<dbReference type="Gene3D" id="1.10.3730.20">
    <property type="match status" value="1"/>
</dbReference>
<dbReference type="SUPFAM" id="SSF103481">
    <property type="entry name" value="Multidrug resistance efflux transporter EmrE"/>
    <property type="match status" value="2"/>
</dbReference>
<feature type="transmembrane region" description="Helical" evidence="2">
    <location>
        <begin position="69"/>
        <end position="94"/>
    </location>
</feature>
<evidence type="ECO:0000256" key="1">
    <source>
        <dbReference type="SAM" id="MobiDB-lite"/>
    </source>
</evidence>
<dbReference type="EMBL" id="FTNF01000011">
    <property type="protein sequence ID" value="SIR53331.1"/>
    <property type="molecule type" value="Genomic_DNA"/>
</dbReference>
<evidence type="ECO:0000313" key="4">
    <source>
        <dbReference type="Proteomes" id="UP000186004"/>
    </source>
</evidence>
<evidence type="ECO:0000313" key="3">
    <source>
        <dbReference type="EMBL" id="SIR53331.1"/>
    </source>
</evidence>
<dbReference type="AlphaFoldDB" id="A0A1N7BPN2"/>
<dbReference type="STRING" id="1198245.SAMN05444858_111129"/>
<evidence type="ECO:0000256" key="2">
    <source>
        <dbReference type="SAM" id="Phobius"/>
    </source>
</evidence>
<organism evidence="3 4">
    <name type="scientific">Micromonospora avicenniae</name>
    <dbReference type="NCBI Taxonomy" id="1198245"/>
    <lineage>
        <taxon>Bacteria</taxon>
        <taxon>Bacillati</taxon>
        <taxon>Actinomycetota</taxon>
        <taxon>Actinomycetes</taxon>
        <taxon>Micromonosporales</taxon>
        <taxon>Micromonosporaceae</taxon>
        <taxon>Micromonospora</taxon>
    </lineage>
</organism>
<keyword evidence="2" id="KW-0472">Membrane</keyword>
<keyword evidence="4" id="KW-1185">Reference proteome</keyword>